<protein>
    <submittedName>
        <fullName evidence="1">Uncharacterized protein</fullName>
    </submittedName>
</protein>
<name>A0ABY1WCI6_9GAMM</name>
<evidence type="ECO:0000313" key="2">
    <source>
        <dbReference type="Proteomes" id="UP000293089"/>
    </source>
</evidence>
<sequence>MTDNFKLDRHDTSIALELGNTMAMEVAITALLLSHPDREALAKAWADAEDRGFTWTSDPEPGVGDARTRWAQEGYLNTLSRLRKAALSE</sequence>
<accession>A0ABY1WCI6</accession>
<comment type="caution">
    <text evidence="1">The sequence shown here is derived from an EMBL/GenBank/DDBJ whole genome shotgun (WGS) entry which is preliminary data.</text>
</comment>
<keyword evidence="2" id="KW-1185">Reference proteome</keyword>
<organism evidence="1 2">
    <name type="scientific">Pseudoxanthomonas winnipegensis</name>
    <dbReference type="NCBI Taxonomy" id="2480810"/>
    <lineage>
        <taxon>Bacteria</taxon>
        <taxon>Pseudomonadati</taxon>
        <taxon>Pseudomonadota</taxon>
        <taxon>Gammaproteobacteria</taxon>
        <taxon>Lysobacterales</taxon>
        <taxon>Lysobacteraceae</taxon>
        <taxon>Pseudoxanthomonas</taxon>
    </lineage>
</organism>
<dbReference type="RefSeq" id="WP_130529733.1">
    <property type="nucleotide sequence ID" value="NZ_SHMD01000002.1"/>
</dbReference>
<dbReference type="Proteomes" id="UP000293089">
    <property type="component" value="Unassembled WGS sequence"/>
</dbReference>
<reference evidence="1 2" key="1">
    <citation type="submission" date="2019-02" db="EMBL/GenBank/DDBJ databases">
        <title>WGS of Pseudoxanthomonas species novum from clinical isolates.</title>
        <authorList>
            <person name="Bernier A.-M."/>
            <person name="Bernard K."/>
            <person name="Vachon A."/>
        </authorList>
    </citation>
    <scope>NUCLEOTIDE SEQUENCE [LARGE SCALE GENOMIC DNA]</scope>
    <source>
        <strain evidence="2">NML 170316</strain>
    </source>
</reference>
<gene>
    <name evidence="1" type="ORF">EA658_16545</name>
</gene>
<dbReference type="EMBL" id="SHME01000004">
    <property type="protein sequence ID" value="TAA18695.1"/>
    <property type="molecule type" value="Genomic_DNA"/>
</dbReference>
<proteinExistence type="predicted"/>
<evidence type="ECO:0000313" key="1">
    <source>
        <dbReference type="EMBL" id="TAA18695.1"/>
    </source>
</evidence>